<keyword evidence="1 4" id="KW-0732">Signal</keyword>
<dbReference type="Pfam" id="PF00496">
    <property type="entry name" value="SBP_bac_5"/>
    <property type="match status" value="1"/>
</dbReference>
<dbReference type="InterPro" id="IPR030678">
    <property type="entry name" value="Peptide/Ni-bd"/>
</dbReference>
<evidence type="ECO:0000256" key="3">
    <source>
        <dbReference type="ARBA" id="ARBA00022927"/>
    </source>
</evidence>
<accession>A0ABR7Z0S4</accession>
<keyword evidence="3" id="KW-0653">Protein transport</keyword>
<dbReference type="Gene3D" id="3.10.105.10">
    <property type="entry name" value="Dipeptide-binding Protein, Domain 3"/>
    <property type="match status" value="1"/>
</dbReference>
<gene>
    <name evidence="6" type="ORF">HAQ05_10025</name>
</gene>
<organism evidence="6 7">
    <name type="scientific">Pseudomonas typographi</name>
    <dbReference type="NCBI Taxonomy" id="2715964"/>
    <lineage>
        <taxon>Bacteria</taxon>
        <taxon>Pseudomonadati</taxon>
        <taxon>Pseudomonadota</taxon>
        <taxon>Gammaproteobacteria</taxon>
        <taxon>Pseudomonadales</taxon>
        <taxon>Pseudomonadaceae</taxon>
        <taxon>Pseudomonas</taxon>
    </lineage>
</organism>
<evidence type="ECO:0000256" key="2">
    <source>
        <dbReference type="ARBA" id="ARBA00022856"/>
    </source>
</evidence>
<reference evidence="6 7" key="1">
    <citation type="journal article" date="2020" name="Insects">
        <title>Bacteria Belonging to Pseudomonas typographi sp. nov. from the Bark Beetle Ips typographus Have Genomic Potential to Aid in the Host Ecology.</title>
        <authorList>
            <person name="Peral-Aranega E."/>
            <person name="Saati-Santamaria Z."/>
            <person name="Kolarik M."/>
            <person name="Rivas R."/>
            <person name="Garcia-Fraile P."/>
        </authorList>
    </citation>
    <scope>NUCLEOTIDE SEQUENCE [LARGE SCALE GENOMIC DNA]</scope>
    <source>
        <strain evidence="6 7">CA3A</strain>
    </source>
</reference>
<keyword evidence="2" id="KW-0571">Peptide transport</keyword>
<dbReference type="PANTHER" id="PTHR30290">
    <property type="entry name" value="PERIPLASMIC BINDING COMPONENT OF ABC TRANSPORTER"/>
    <property type="match status" value="1"/>
</dbReference>
<dbReference type="EMBL" id="JAAOCA010000010">
    <property type="protein sequence ID" value="MBD1599043.1"/>
    <property type="molecule type" value="Genomic_DNA"/>
</dbReference>
<dbReference type="CDD" id="cd08497">
    <property type="entry name" value="MbnE-like"/>
    <property type="match status" value="1"/>
</dbReference>
<comment type="caution">
    <text evidence="6">The sequence shown here is derived from an EMBL/GenBank/DDBJ whole genome shotgun (WGS) entry which is preliminary data.</text>
</comment>
<keyword evidence="3" id="KW-0813">Transport</keyword>
<dbReference type="SUPFAM" id="SSF53850">
    <property type="entry name" value="Periplasmic binding protein-like II"/>
    <property type="match status" value="1"/>
</dbReference>
<evidence type="ECO:0000313" key="7">
    <source>
        <dbReference type="Proteomes" id="UP000805841"/>
    </source>
</evidence>
<dbReference type="Gene3D" id="3.40.190.10">
    <property type="entry name" value="Periplasmic binding protein-like II"/>
    <property type="match status" value="1"/>
</dbReference>
<keyword evidence="7" id="KW-1185">Reference proteome</keyword>
<feature type="domain" description="Solute-binding protein family 5" evidence="5">
    <location>
        <begin position="105"/>
        <end position="509"/>
    </location>
</feature>
<protein>
    <submittedName>
        <fullName evidence="6">ABC transporter substrate-binding protein</fullName>
    </submittedName>
</protein>
<dbReference type="RefSeq" id="WP_190419970.1">
    <property type="nucleotide sequence ID" value="NZ_JAAOCA010000010.1"/>
</dbReference>
<evidence type="ECO:0000256" key="1">
    <source>
        <dbReference type="ARBA" id="ARBA00022729"/>
    </source>
</evidence>
<dbReference type="InterPro" id="IPR039424">
    <property type="entry name" value="SBP_5"/>
</dbReference>
<evidence type="ECO:0000259" key="5">
    <source>
        <dbReference type="Pfam" id="PF00496"/>
    </source>
</evidence>
<proteinExistence type="predicted"/>
<dbReference type="Proteomes" id="UP000805841">
    <property type="component" value="Unassembled WGS sequence"/>
</dbReference>
<evidence type="ECO:0000313" key="6">
    <source>
        <dbReference type="EMBL" id="MBD1599043.1"/>
    </source>
</evidence>
<sequence length="614" mass="69392">MNVAHTLLRHAFTLGLALSANLALATGQYALTLYDEPPKYPADFTHFDYVNPDAPKGGTLRIADIGGFDSLNPWVDKGVPAAQVQYIYDTLMVQSLDEPMTEYGLVAERAEKAPDNTWVRFYLRPQARFQDGHPLRAEDVTFTFDTLIKYGAPFWRSYWADVQRVEVENPLQVVFYFKNGNNRELPMIIGQLPVLPKHFWQGKDFARASLDVPLGSGPYRVASVQAGRSLRLERDANYWAKDLPVNRGQYNFDAIVADVYRDAGVAIEALKAGAIDWRQEMVAKNWASAYDTPALREGKLIKEEIPNGSPNGMQGFAFNQRRSLFQDVRVREALSLMLDFEWTNRQLFNNAYVRASSYFSNSELAATGLPDADELKLLEPLRGKIPDRVFSEPYRNPVSDGSGVIRDQQRRAYQLLQEAGWKVADDRMTDANGKPVSIEFLVAFPEYERILLPYKRNLKDLGIDLVLRRVDASQYVNRMRARDFDMAITSLPQSPSPGNEQRNYFTSDAADRPGTQNVMGLKDPAVDQLVDGLINAGSRKSLITHARALDRVLLWNFVLIPNWTSATWRVAYWNRLQHPGRPPKYDIGLMTWWARPGATELPHPAADAAAEGAR</sequence>
<feature type="chain" id="PRO_5046152798" evidence="4">
    <location>
        <begin position="26"/>
        <end position="614"/>
    </location>
</feature>
<dbReference type="PIRSF" id="PIRSF002741">
    <property type="entry name" value="MppA"/>
    <property type="match status" value="1"/>
</dbReference>
<name>A0ABR7Z0S4_9PSED</name>
<evidence type="ECO:0000256" key="4">
    <source>
        <dbReference type="SAM" id="SignalP"/>
    </source>
</evidence>
<dbReference type="InterPro" id="IPR000914">
    <property type="entry name" value="SBP_5_dom"/>
</dbReference>
<dbReference type="PANTHER" id="PTHR30290:SF64">
    <property type="entry name" value="ABC TRANSPORTER PERIPLASMIC BINDING PROTEIN"/>
    <property type="match status" value="1"/>
</dbReference>
<feature type="signal peptide" evidence="4">
    <location>
        <begin position="1"/>
        <end position="25"/>
    </location>
</feature>